<evidence type="ECO:0000259" key="5">
    <source>
        <dbReference type="Pfam" id="PF09273"/>
    </source>
</evidence>
<organism evidence="6 7">
    <name type="scientific">Paratrimastix pyriformis</name>
    <dbReference type="NCBI Taxonomy" id="342808"/>
    <lineage>
        <taxon>Eukaryota</taxon>
        <taxon>Metamonada</taxon>
        <taxon>Preaxostyla</taxon>
        <taxon>Paratrimastigidae</taxon>
        <taxon>Paratrimastix</taxon>
    </lineage>
</organism>
<dbReference type="EMBL" id="JAPMOS010000020">
    <property type="protein sequence ID" value="KAJ4459377.1"/>
    <property type="molecule type" value="Genomic_DNA"/>
</dbReference>
<name>A0ABQ8UNT8_9EUKA</name>
<evidence type="ECO:0000256" key="4">
    <source>
        <dbReference type="SAM" id="SignalP"/>
    </source>
</evidence>
<protein>
    <recommendedName>
        <fullName evidence="5">Rubisco LSMT substrate-binding domain-containing protein</fullName>
    </recommendedName>
</protein>
<feature type="domain" description="Rubisco LSMT substrate-binding" evidence="5">
    <location>
        <begin position="312"/>
        <end position="395"/>
    </location>
</feature>
<dbReference type="InterPro" id="IPR036464">
    <property type="entry name" value="Rubisco_LSMT_subst-bd_sf"/>
</dbReference>
<keyword evidence="4" id="KW-0732">Signal</keyword>
<feature type="signal peptide" evidence="4">
    <location>
        <begin position="1"/>
        <end position="25"/>
    </location>
</feature>
<dbReference type="CDD" id="cd10527">
    <property type="entry name" value="SET_LSMT"/>
    <property type="match status" value="1"/>
</dbReference>
<sequence length="434" mass="48065">MPRGEGISVWVCLCAVGVLIRPLLADPLLQKDPEALFLDWLKNERIDYPQLVFSSKDCEFVPICLRAATDLKEGDVLFSVPLKSLLHSRMFFPDESPDSIMSENADTNALALSLLLDAANATSPRAPWLQFLEKTPRTSLTVHPDSLASFSGSAQLLVESSRRQVGQSLAGLREYLAEHHPGLYGDGKWLTPERWLWALTTVSAHSFPASIQTVDAGPLRLTLFVPLLPQIPHRFVNTTYKLEQDRLVVATGTPFPKGAQVFINRGEQLTNAQLLMRYGYALEGNPNDEVPLTLNFTAALVGSAPTMDLVSEFRLRILQAAGLCTPDGVGVFGVRAGILPYRLLVALRITLLGASQLDQAAGVLNGTMVSLENELAVLQLLTNLLRSTIEAAPTAAGYPYESKWRYQHKQSLLKSKRSKQIFKRVPLLRRWWNQ</sequence>
<reference evidence="6" key="1">
    <citation type="journal article" date="2022" name="bioRxiv">
        <title>Genomics of Preaxostyla Flagellates Illuminates Evolutionary Transitions and the Path Towards Mitochondrial Loss.</title>
        <authorList>
            <person name="Novak L.V.F."/>
            <person name="Treitli S.C."/>
            <person name="Pyrih J."/>
            <person name="Halakuc P."/>
            <person name="Pipaliya S.V."/>
            <person name="Vacek V."/>
            <person name="Brzon O."/>
            <person name="Soukal P."/>
            <person name="Eme L."/>
            <person name="Dacks J.B."/>
            <person name="Karnkowska A."/>
            <person name="Elias M."/>
            <person name="Hampl V."/>
        </authorList>
    </citation>
    <scope>NUCLEOTIDE SEQUENCE</scope>
    <source>
        <strain evidence="6">RCP-MX</strain>
    </source>
</reference>
<keyword evidence="1" id="KW-0489">Methyltransferase</keyword>
<keyword evidence="2" id="KW-0808">Transferase</keyword>
<dbReference type="Proteomes" id="UP001141327">
    <property type="component" value="Unassembled WGS sequence"/>
</dbReference>
<keyword evidence="7" id="KW-1185">Reference proteome</keyword>
<dbReference type="InterPro" id="IPR050600">
    <property type="entry name" value="SETD3_SETD6_MTase"/>
</dbReference>
<evidence type="ECO:0000313" key="7">
    <source>
        <dbReference type="Proteomes" id="UP001141327"/>
    </source>
</evidence>
<dbReference type="PANTHER" id="PTHR13271">
    <property type="entry name" value="UNCHARACTERIZED PUTATIVE METHYLTRANSFERASE"/>
    <property type="match status" value="1"/>
</dbReference>
<keyword evidence="3" id="KW-0949">S-adenosyl-L-methionine</keyword>
<evidence type="ECO:0000313" key="6">
    <source>
        <dbReference type="EMBL" id="KAJ4459377.1"/>
    </source>
</evidence>
<comment type="caution">
    <text evidence="6">The sequence shown here is derived from an EMBL/GenBank/DDBJ whole genome shotgun (WGS) entry which is preliminary data.</text>
</comment>
<dbReference type="Gene3D" id="3.90.1410.10">
    <property type="entry name" value="set domain protein methyltransferase, domain 1"/>
    <property type="match status" value="1"/>
</dbReference>
<feature type="chain" id="PRO_5045634442" description="Rubisco LSMT substrate-binding domain-containing protein" evidence="4">
    <location>
        <begin position="26"/>
        <end position="434"/>
    </location>
</feature>
<evidence type="ECO:0000256" key="3">
    <source>
        <dbReference type="ARBA" id="ARBA00022691"/>
    </source>
</evidence>
<dbReference type="InterPro" id="IPR046341">
    <property type="entry name" value="SET_dom_sf"/>
</dbReference>
<dbReference type="Pfam" id="PF09273">
    <property type="entry name" value="Rubis-subs-bind"/>
    <property type="match status" value="1"/>
</dbReference>
<proteinExistence type="predicted"/>
<evidence type="ECO:0000256" key="1">
    <source>
        <dbReference type="ARBA" id="ARBA00022603"/>
    </source>
</evidence>
<dbReference type="InterPro" id="IPR015353">
    <property type="entry name" value="Rubisco_LSMT_subst-bd"/>
</dbReference>
<gene>
    <name evidence="6" type="ORF">PAPYR_4681</name>
</gene>
<dbReference type="SUPFAM" id="SSF82199">
    <property type="entry name" value="SET domain"/>
    <property type="match status" value="1"/>
</dbReference>
<evidence type="ECO:0000256" key="2">
    <source>
        <dbReference type="ARBA" id="ARBA00022679"/>
    </source>
</evidence>
<dbReference type="Gene3D" id="3.90.1420.10">
    <property type="entry name" value="Rubisco LSMT, substrate-binding domain"/>
    <property type="match status" value="1"/>
</dbReference>
<accession>A0ABQ8UNT8</accession>